<dbReference type="Proteomes" id="UP000298030">
    <property type="component" value="Unassembled WGS sequence"/>
</dbReference>
<feature type="region of interest" description="Disordered" evidence="1">
    <location>
        <begin position="115"/>
        <end position="137"/>
    </location>
</feature>
<gene>
    <name evidence="3" type="ORF">FA13DRAFT_14000</name>
</gene>
<feature type="transmembrane region" description="Helical" evidence="2">
    <location>
        <begin position="91"/>
        <end position="112"/>
    </location>
</feature>
<dbReference type="EMBL" id="QPFP01000001">
    <property type="protein sequence ID" value="TEB39621.1"/>
    <property type="molecule type" value="Genomic_DNA"/>
</dbReference>
<protein>
    <submittedName>
        <fullName evidence="3">Uncharacterized protein</fullName>
    </submittedName>
</protein>
<organism evidence="3 4">
    <name type="scientific">Coprinellus micaceus</name>
    <name type="common">Glistening ink-cap mushroom</name>
    <name type="synonym">Coprinus micaceus</name>
    <dbReference type="NCBI Taxonomy" id="71717"/>
    <lineage>
        <taxon>Eukaryota</taxon>
        <taxon>Fungi</taxon>
        <taxon>Dikarya</taxon>
        <taxon>Basidiomycota</taxon>
        <taxon>Agaricomycotina</taxon>
        <taxon>Agaricomycetes</taxon>
        <taxon>Agaricomycetidae</taxon>
        <taxon>Agaricales</taxon>
        <taxon>Agaricineae</taxon>
        <taxon>Psathyrellaceae</taxon>
        <taxon>Coprinellus</taxon>
    </lineage>
</organism>
<reference evidence="3 4" key="1">
    <citation type="journal article" date="2019" name="Nat. Ecol. Evol.">
        <title>Megaphylogeny resolves global patterns of mushroom evolution.</title>
        <authorList>
            <person name="Varga T."/>
            <person name="Krizsan K."/>
            <person name="Foldi C."/>
            <person name="Dima B."/>
            <person name="Sanchez-Garcia M."/>
            <person name="Sanchez-Ramirez S."/>
            <person name="Szollosi G.J."/>
            <person name="Szarkandi J.G."/>
            <person name="Papp V."/>
            <person name="Albert L."/>
            <person name="Andreopoulos W."/>
            <person name="Angelini C."/>
            <person name="Antonin V."/>
            <person name="Barry K.W."/>
            <person name="Bougher N.L."/>
            <person name="Buchanan P."/>
            <person name="Buyck B."/>
            <person name="Bense V."/>
            <person name="Catcheside P."/>
            <person name="Chovatia M."/>
            <person name="Cooper J."/>
            <person name="Damon W."/>
            <person name="Desjardin D."/>
            <person name="Finy P."/>
            <person name="Geml J."/>
            <person name="Haridas S."/>
            <person name="Hughes K."/>
            <person name="Justo A."/>
            <person name="Karasinski D."/>
            <person name="Kautmanova I."/>
            <person name="Kiss B."/>
            <person name="Kocsube S."/>
            <person name="Kotiranta H."/>
            <person name="LaButti K.M."/>
            <person name="Lechner B.E."/>
            <person name="Liimatainen K."/>
            <person name="Lipzen A."/>
            <person name="Lukacs Z."/>
            <person name="Mihaltcheva S."/>
            <person name="Morgado L.N."/>
            <person name="Niskanen T."/>
            <person name="Noordeloos M.E."/>
            <person name="Ohm R.A."/>
            <person name="Ortiz-Santana B."/>
            <person name="Ovrebo C."/>
            <person name="Racz N."/>
            <person name="Riley R."/>
            <person name="Savchenko A."/>
            <person name="Shiryaev A."/>
            <person name="Soop K."/>
            <person name="Spirin V."/>
            <person name="Szebenyi C."/>
            <person name="Tomsovsky M."/>
            <person name="Tulloss R.E."/>
            <person name="Uehling J."/>
            <person name="Grigoriev I.V."/>
            <person name="Vagvolgyi C."/>
            <person name="Papp T."/>
            <person name="Martin F.M."/>
            <person name="Miettinen O."/>
            <person name="Hibbett D.S."/>
            <person name="Nagy L.G."/>
        </authorList>
    </citation>
    <scope>NUCLEOTIDE SEQUENCE [LARGE SCALE GENOMIC DNA]</scope>
    <source>
        <strain evidence="3 4">FP101781</strain>
    </source>
</reference>
<evidence type="ECO:0000256" key="1">
    <source>
        <dbReference type="SAM" id="MobiDB-lite"/>
    </source>
</evidence>
<keyword evidence="4" id="KW-1185">Reference proteome</keyword>
<evidence type="ECO:0000256" key="2">
    <source>
        <dbReference type="SAM" id="Phobius"/>
    </source>
</evidence>
<comment type="caution">
    <text evidence="3">The sequence shown here is derived from an EMBL/GenBank/DDBJ whole genome shotgun (WGS) entry which is preliminary data.</text>
</comment>
<accession>A0A4Y7U044</accession>
<evidence type="ECO:0000313" key="3">
    <source>
        <dbReference type="EMBL" id="TEB39621.1"/>
    </source>
</evidence>
<keyword evidence="2" id="KW-0472">Membrane</keyword>
<keyword evidence="2" id="KW-0812">Transmembrane</keyword>
<evidence type="ECO:0000313" key="4">
    <source>
        <dbReference type="Proteomes" id="UP000298030"/>
    </source>
</evidence>
<dbReference type="AlphaFoldDB" id="A0A4Y7U044"/>
<name>A0A4Y7U044_COPMI</name>
<keyword evidence="2" id="KW-1133">Transmembrane helix</keyword>
<proteinExistence type="predicted"/>
<sequence length="358" mass="39272">MACGSSAWSSPSSVPSWVYWPRHGLPHIPLRRTRAQPRTPASGMTLDKQAERWHVKEIPKLPPLFIQTATLLFLAGLVLQALGDAPTTGRILLCLCLVGAVGYFFVTVRPLFSPSPPSSTPLSGPPQASVQKPGEKDLSEAKPTFDGCLAQILYHKLIVPQKPSSIDAVLAEVALPGFKHKWIDYLCKNDTPKILHSRYRECVTSRTMSAAERGEAITSCLLVLLSFTEAYERALAQEKIALGADGEYYKQALSKNSPFITKYGNLDETLREFSVGLRELSHGTDDRLGRLLFAVRANLLTISPVSTRAILSTHGTPPDIDHGELSSLPWGVAFQETPPAHRMRCCAGYLPRCCTRQG</sequence>
<feature type="transmembrane region" description="Helical" evidence="2">
    <location>
        <begin position="61"/>
        <end position="79"/>
    </location>
</feature>